<dbReference type="HOGENOM" id="CLU_2078742_0_0_1"/>
<organism evidence="2 3">
    <name type="scientific">Scleroderma citrinum Foug A</name>
    <dbReference type="NCBI Taxonomy" id="1036808"/>
    <lineage>
        <taxon>Eukaryota</taxon>
        <taxon>Fungi</taxon>
        <taxon>Dikarya</taxon>
        <taxon>Basidiomycota</taxon>
        <taxon>Agaricomycotina</taxon>
        <taxon>Agaricomycetes</taxon>
        <taxon>Agaricomycetidae</taxon>
        <taxon>Boletales</taxon>
        <taxon>Sclerodermatineae</taxon>
        <taxon>Sclerodermataceae</taxon>
        <taxon>Scleroderma</taxon>
    </lineage>
</organism>
<gene>
    <name evidence="2" type="ORF">SCLCIDRAFT_1218877</name>
</gene>
<evidence type="ECO:0000313" key="2">
    <source>
        <dbReference type="EMBL" id="KIM58126.1"/>
    </source>
</evidence>
<proteinExistence type="predicted"/>
<sequence length="118" mass="13395">MWSMLIMIRNEADAETKDTKCDAKYTTQNEKAKGKDMSITAPPRPNCDPIDPSTCPHQRDTATQEKKNSDVTKRRPNDGGYQCNETTGDGRDAKKNQQERLYSLMGQLSQQQPQQVEM</sequence>
<feature type="compositionally biased region" description="Basic and acidic residues" evidence="1">
    <location>
        <begin position="88"/>
        <end position="98"/>
    </location>
</feature>
<dbReference type="Proteomes" id="UP000053989">
    <property type="component" value="Unassembled WGS sequence"/>
</dbReference>
<reference evidence="3" key="2">
    <citation type="submission" date="2015-01" db="EMBL/GenBank/DDBJ databases">
        <title>Evolutionary Origins and Diversification of the Mycorrhizal Mutualists.</title>
        <authorList>
            <consortium name="DOE Joint Genome Institute"/>
            <consortium name="Mycorrhizal Genomics Consortium"/>
            <person name="Kohler A."/>
            <person name="Kuo A."/>
            <person name="Nagy L.G."/>
            <person name="Floudas D."/>
            <person name="Copeland A."/>
            <person name="Barry K.W."/>
            <person name="Cichocki N."/>
            <person name="Veneault-Fourrey C."/>
            <person name="LaButti K."/>
            <person name="Lindquist E.A."/>
            <person name="Lipzen A."/>
            <person name="Lundell T."/>
            <person name="Morin E."/>
            <person name="Murat C."/>
            <person name="Riley R."/>
            <person name="Ohm R."/>
            <person name="Sun H."/>
            <person name="Tunlid A."/>
            <person name="Henrissat B."/>
            <person name="Grigoriev I.V."/>
            <person name="Hibbett D.S."/>
            <person name="Martin F."/>
        </authorList>
    </citation>
    <scope>NUCLEOTIDE SEQUENCE [LARGE SCALE GENOMIC DNA]</scope>
    <source>
        <strain evidence="3">Foug A</strain>
    </source>
</reference>
<feature type="compositionally biased region" description="Low complexity" evidence="1">
    <location>
        <begin position="107"/>
        <end position="118"/>
    </location>
</feature>
<feature type="non-terminal residue" evidence="2">
    <location>
        <position position="118"/>
    </location>
</feature>
<dbReference type="EMBL" id="KN822090">
    <property type="protein sequence ID" value="KIM58126.1"/>
    <property type="molecule type" value="Genomic_DNA"/>
</dbReference>
<name>A0A0C3DQ58_9AGAM</name>
<protein>
    <submittedName>
        <fullName evidence="2">Uncharacterized protein</fullName>
    </submittedName>
</protein>
<accession>A0A0C3DQ58</accession>
<dbReference type="AlphaFoldDB" id="A0A0C3DQ58"/>
<evidence type="ECO:0000256" key="1">
    <source>
        <dbReference type="SAM" id="MobiDB-lite"/>
    </source>
</evidence>
<reference evidence="2 3" key="1">
    <citation type="submission" date="2014-04" db="EMBL/GenBank/DDBJ databases">
        <authorList>
            <consortium name="DOE Joint Genome Institute"/>
            <person name="Kuo A."/>
            <person name="Kohler A."/>
            <person name="Nagy L.G."/>
            <person name="Floudas D."/>
            <person name="Copeland A."/>
            <person name="Barry K.W."/>
            <person name="Cichocki N."/>
            <person name="Veneault-Fourrey C."/>
            <person name="LaButti K."/>
            <person name="Lindquist E.A."/>
            <person name="Lipzen A."/>
            <person name="Lundell T."/>
            <person name="Morin E."/>
            <person name="Murat C."/>
            <person name="Sun H."/>
            <person name="Tunlid A."/>
            <person name="Henrissat B."/>
            <person name="Grigoriev I.V."/>
            <person name="Hibbett D.S."/>
            <person name="Martin F."/>
            <person name="Nordberg H.P."/>
            <person name="Cantor M.N."/>
            <person name="Hua S.X."/>
        </authorList>
    </citation>
    <scope>NUCLEOTIDE SEQUENCE [LARGE SCALE GENOMIC DNA]</scope>
    <source>
        <strain evidence="2 3">Foug A</strain>
    </source>
</reference>
<feature type="region of interest" description="Disordered" evidence="1">
    <location>
        <begin position="1"/>
        <end position="118"/>
    </location>
</feature>
<evidence type="ECO:0000313" key="3">
    <source>
        <dbReference type="Proteomes" id="UP000053989"/>
    </source>
</evidence>
<keyword evidence="3" id="KW-1185">Reference proteome</keyword>
<feature type="compositionally biased region" description="Basic and acidic residues" evidence="1">
    <location>
        <begin position="10"/>
        <end position="23"/>
    </location>
</feature>
<dbReference type="InParanoid" id="A0A0C3DQ58"/>
<feature type="compositionally biased region" description="Basic and acidic residues" evidence="1">
    <location>
        <begin position="57"/>
        <end position="77"/>
    </location>
</feature>